<evidence type="ECO:0000313" key="2">
    <source>
        <dbReference type="Proteomes" id="UP001501612"/>
    </source>
</evidence>
<evidence type="ECO:0008006" key="3">
    <source>
        <dbReference type="Google" id="ProtNLM"/>
    </source>
</evidence>
<gene>
    <name evidence="1" type="ORF">GCM10009737_08180</name>
</gene>
<name>A0ABN2P1A2_9ACTN</name>
<reference evidence="1 2" key="1">
    <citation type="journal article" date="2019" name="Int. J. Syst. Evol. Microbiol.">
        <title>The Global Catalogue of Microorganisms (GCM) 10K type strain sequencing project: providing services to taxonomists for standard genome sequencing and annotation.</title>
        <authorList>
            <consortium name="The Broad Institute Genomics Platform"/>
            <consortium name="The Broad Institute Genome Sequencing Center for Infectious Disease"/>
            <person name="Wu L."/>
            <person name="Ma J."/>
        </authorList>
    </citation>
    <scope>NUCLEOTIDE SEQUENCE [LARGE SCALE GENOMIC DNA]</scope>
    <source>
        <strain evidence="1 2">JCM 14046</strain>
    </source>
</reference>
<dbReference type="EMBL" id="BAAAMY010000002">
    <property type="protein sequence ID" value="GAA1909307.1"/>
    <property type="molecule type" value="Genomic_DNA"/>
</dbReference>
<proteinExistence type="predicted"/>
<organism evidence="1 2">
    <name type="scientific">Nocardioides lentus</name>
    <dbReference type="NCBI Taxonomy" id="338077"/>
    <lineage>
        <taxon>Bacteria</taxon>
        <taxon>Bacillati</taxon>
        <taxon>Actinomycetota</taxon>
        <taxon>Actinomycetes</taxon>
        <taxon>Propionibacteriales</taxon>
        <taxon>Nocardioidaceae</taxon>
        <taxon>Nocardioides</taxon>
    </lineage>
</organism>
<evidence type="ECO:0000313" key="1">
    <source>
        <dbReference type="EMBL" id="GAA1909307.1"/>
    </source>
</evidence>
<dbReference type="RefSeq" id="WP_344004125.1">
    <property type="nucleotide sequence ID" value="NZ_BAAAMY010000002.1"/>
</dbReference>
<sequence>MPQASRRCGRPGCDEVAPCPTHTPKPWASSRRRASLPTNWGSITRSVLADQPHCQLAYEGEWLTARGPARCTGTSTEVDHIGDARDHSRTNLRGVCGPCHTRRTQAQANR</sequence>
<accession>A0ABN2P1A2</accession>
<comment type="caution">
    <text evidence="1">The sequence shown here is derived from an EMBL/GenBank/DDBJ whole genome shotgun (WGS) entry which is preliminary data.</text>
</comment>
<dbReference type="Proteomes" id="UP001501612">
    <property type="component" value="Unassembled WGS sequence"/>
</dbReference>
<protein>
    <recommendedName>
        <fullName evidence="3">HNH endonuclease</fullName>
    </recommendedName>
</protein>
<keyword evidence="2" id="KW-1185">Reference proteome</keyword>